<comment type="caution">
    <text evidence="3">The sequence shown here is derived from an EMBL/GenBank/DDBJ whole genome shotgun (WGS) entry which is preliminary data.</text>
</comment>
<protein>
    <submittedName>
        <fullName evidence="3">4'-phosphopantetheinyl transferase Sfp</fullName>
        <ecNumber evidence="3">2.7.8.7</ecNumber>
    </submittedName>
</protein>
<dbReference type="SUPFAM" id="SSF56214">
    <property type="entry name" value="4'-phosphopantetheinyl transferase"/>
    <property type="match status" value="1"/>
</dbReference>
<dbReference type="AlphaFoldDB" id="A0A645HEF9"/>
<dbReference type="EMBL" id="VSSQ01091595">
    <property type="protein sequence ID" value="MPN37110.1"/>
    <property type="molecule type" value="Genomic_DNA"/>
</dbReference>
<organism evidence="3">
    <name type="scientific">bioreactor metagenome</name>
    <dbReference type="NCBI Taxonomy" id="1076179"/>
    <lineage>
        <taxon>unclassified sequences</taxon>
        <taxon>metagenomes</taxon>
        <taxon>ecological metagenomes</taxon>
    </lineage>
</organism>
<dbReference type="InterPro" id="IPR037143">
    <property type="entry name" value="4-PPantetheinyl_Trfase_dom_sf"/>
</dbReference>
<accession>A0A645HEF9</accession>
<evidence type="ECO:0000259" key="2">
    <source>
        <dbReference type="Pfam" id="PF01648"/>
    </source>
</evidence>
<dbReference type="PANTHER" id="PTHR12215">
    <property type="entry name" value="PHOSPHOPANTETHEINE TRANSFERASE"/>
    <property type="match status" value="1"/>
</dbReference>
<evidence type="ECO:0000256" key="1">
    <source>
        <dbReference type="ARBA" id="ARBA00022679"/>
    </source>
</evidence>
<dbReference type="InterPro" id="IPR008278">
    <property type="entry name" value="4-PPantetheinyl_Trfase_dom"/>
</dbReference>
<proteinExistence type="predicted"/>
<evidence type="ECO:0000313" key="3">
    <source>
        <dbReference type="EMBL" id="MPN37110.1"/>
    </source>
</evidence>
<gene>
    <name evidence="3" type="primary">sfp_8</name>
    <name evidence="3" type="ORF">SDC9_184626</name>
</gene>
<dbReference type="InterPro" id="IPR050559">
    <property type="entry name" value="P-Pant_transferase_sf"/>
</dbReference>
<dbReference type="Pfam" id="PF01648">
    <property type="entry name" value="ACPS"/>
    <property type="match status" value="1"/>
</dbReference>
<dbReference type="PANTHER" id="PTHR12215:SF10">
    <property type="entry name" value="L-AMINOADIPATE-SEMIALDEHYDE DEHYDROGENASE-PHOSPHOPANTETHEINYL TRANSFERASE"/>
    <property type="match status" value="1"/>
</dbReference>
<feature type="domain" description="4'-phosphopantetheinyl transferase" evidence="2">
    <location>
        <begin position="3"/>
        <end position="93"/>
    </location>
</feature>
<dbReference type="GO" id="GO:0008897">
    <property type="term" value="F:holo-[acyl-carrier-protein] synthase activity"/>
    <property type="evidence" value="ECO:0007669"/>
    <property type="project" value="UniProtKB-EC"/>
</dbReference>
<dbReference type="Gene3D" id="3.90.470.20">
    <property type="entry name" value="4'-phosphopantetheinyl transferase domain"/>
    <property type="match status" value="1"/>
</dbReference>
<keyword evidence="1 3" id="KW-0808">Transferase</keyword>
<dbReference type="EC" id="2.7.8.7" evidence="3"/>
<dbReference type="GO" id="GO:0000287">
    <property type="term" value="F:magnesium ion binding"/>
    <property type="evidence" value="ECO:0007669"/>
    <property type="project" value="InterPro"/>
</dbReference>
<dbReference type="GO" id="GO:0019878">
    <property type="term" value="P:lysine biosynthetic process via aminoadipic acid"/>
    <property type="evidence" value="ECO:0007669"/>
    <property type="project" value="TreeGrafter"/>
</dbReference>
<sequence length="120" mass="14338">MEFKEIAKNFFTTKEFQYIVNEESKFQLDRFYEIWTLKESYIKCCGKGLTMPLKSFSIEIDQYENIKVISNNENREHTFKLFDIELGYKVAVCSLNKEISNNIIRLNQNCLISKYMSFNL</sequence>
<reference evidence="3" key="1">
    <citation type="submission" date="2019-08" db="EMBL/GenBank/DDBJ databases">
        <authorList>
            <person name="Kucharzyk K."/>
            <person name="Murdoch R.W."/>
            <person name="Higgins S."/>
            <person name="Loffler F."/>
        </authorList>
    </citation>
    <scope>NUCLEOTIDE SEQUENCE</scope>
</reference>
<name>A0A645HEF9_9ZZZZ</name>
<dbReference type="GO" id="GO:0005829">
    <property type="term" value="C:cytosol"/>
    <property type="evidence" value="ECO:0007669"/>
    <property type="project" value="TreeGrafter"/>
</dbReference>